<dbReference type="RefSeq" id="WP_179844829.1">
    <property type="nucleotide sequence ID" value="NZ_JACCBA010000001.1"/>
</dbReference>
<dbReference type="Proteomes" id="UP000529783">
    <property type="component" value="Unassembled WGS sequence"/>
</dbReference>
<protein>
    <recommendedName>
        <fullName evidence="3">Immunity protein 10</fullName>
    </recommendedName>
</protein>
<keyword evidence="2" id="KW-1185">Reference proteome</keyword>
<accession>A0A7Y9EHL7</accession>
<gene>
    <name evidence="1" type="ORF">BJY14_003790</name>
</gene>
<organism evidence="1 2">
    <name type="scientific">Actinomadura luteofluorescens</name>
    <dbReference type="NCBI Taxonomy" id="46163"/>
    <lineage>
        <taxon>Bacteria</taxon>
        <taxon>Bacillati</taxon>
        <taxon>Actinomycetota</taxon>
        <taxon>Actinomycetes</taxon>
        <taxon>Streptosporangiales</taxon>
        <taxon>Thermomonosporaceae</taxon>
        <taxon>Actinomadura</taxon>
    </lineage>
</organism>
<dbReference type="Pfam" id="PF15588">
    <property type="entry name" value="Imm10"/>
    <property type="match status" value="1"/>
</dbReference>
<evidence type="ECO:0000313" key="2">
    <source>
        <dbReference type="Proteomes" id="UP000529783"/>
    </source>
</evidence>
<sequence>MVFAFTARAAAAEAYEDDETFVAGVAEQENGGGRELTFMCCLHEPDEQDIALGMDSYCLVTADQGTVYGGVKEVRLKDRVLRVVVDSSNLEALGLDDAEIEVTLDVDDERIERLREGLRRILAYGRPSDRPAILAL</sequence>
<dbReference type="EMBL" id="JACCBA010000001">
    <property type="protein sequence ID" value="NYD47807.1"/>
    <property type="molecule type" value="Genomic_DNA"/>
</dbReference>
<proteinExistence type="predicted"/>
<evidence type="ECO:0000313" key="1">
    <source>
        <dbReference type="EMBL" id="NYD47807.1"/>
    </source>
</evidence>
<reference evidence="1 2" key="1">
    <citation type="submission" date="2020-07" db="EMBL/GenBank/DDBJ databases">
        <title>Sequencing the genomes of 1000 actinobacteria strains.</title>
        <authorList>
            <person name="Klenk H.-P."/>
        </authorList>
    </citation>
    <scope>NUCLEOTIDE SEQUENCE [LARGE SCALE GENOMIC DNA]</scope>
    <source>
        <strain evidence="1 2">DSM 40398</strain>
    </source>
</reference>
<comment type="caution">
    <text evidence="1">The sequence shown here is derived from an EMBL/GenBank/DDBJ whole genome shotgun (WGS) entry which is preliminary data.</text>
</comment>
<evidence type="ECO:0008006" key="3">
    <source>
        <dbReference type="Google" id="ProtNLM"/>
    </source>
</evidence>
<name>A0A7Y9EHL7_9ACTN</name>
<dbReference type="AlphaFoldDB" id="A0A7Y9EHL7"/>
<dbReference type="InterPro" id="IPR028962">
    <property type="entry name" value="Imm10"/>
</dbReference>